<organism evidence="6 7">
    <name type="scientific">Oldenlandia corymbosa var. corymbosa</name>
    <dbReference type="NCBI Taxonomy" id="529605"/>
    <lineage>
        <taxon>Eukaryota</taxon>
        <taxon>Viridiplantae</taxon>
        <taxon>Streptophyta</taxon>
        <taxon>Embryophyta</taxon>
        <taxon>Tracheophyta</taxon>
        <taxon>Spermatophyta</taxon>
        <taxon>Magnoliopsida</taxon>
        <taxon>eudicotyledons</taxon>
        <taxon>Gunneridae</taxon>
        <taxon>Pentapetalae</taxon>
        <taxon>asterids</taxon>
        <taxon>lamiids</taxon>
        <taxon>Gentianales</taxon>
        <taxon>Rubiaceae</taxon>
        <taxon>Rubioideae</taxon>
        <taxon>Spermacoceae</taxon>
        <taxon>Hedyotis-Oldenlandia complex</taxon>
        <taxon>Oldenlandia</taxon>
    </lineage>
</organism>
<dbReference type="Gene3D" id="2.130.10.10">
    <property type="entry name" value="YVTN repeat-like/Quinoprotein amine dehydrogenase"/>
    <property type="match status" value="1"/>
</dbReference>
<sequence>MGTTNNIRDLLTSFSPSLDFFAISSGDGRIKIWDTVKGQLQTEFSDIVSSDATNELFGKSERGHLSVDYKCMTWLSLEKKKKRKLGTSLLVLGTGSGDVLALDVAAGQLKWKVNDCHPGGVNAISFCSHGSFIYTAGVDGRVCRLDSLTGNLLDEFKASTKAISSLVVSADGKMLSTAAAQLKIFDCFKQKKMQKFSGHPGTVSCMVFSEDGRYVLSSAVGERYVAIWRIDGSKNKSACCSLPMDHPPVFLDCKCVPSSSGDDASLCILAISEVGVCYYWHGSDIQEINNSKHTKIYLNFDEHLRKKTKGTLPGIFAAKLQNVSKPSSVQVLLAYGLLMKPSFENILVQPGHDLKLSSSLDGILLPISQLQKSKKVADIHSEITALDRASAEDALLPKPKFLNVVDKTTSLRPTVSREDMKEVSLPDATFSMEDRLRSVGILDDFDGLTSGSVSDSAETLQDINLVESVSQKKMKANILSLEPSEAYKLLKILVAAWFSRSFPGRYVLPWICCILVNHSQFILDQEPGGQLLDSLFKLSKSREGSVQYLLQLSGRLQLVTAQIDKGKGGKVSKPTQDEQIDESEDEEDVDEVLYGIDDQTDSESDE</sequence>
<dbReference type="InterPro" id="IPR015943">
    <property type="entry name" value="WD40/YVTN_repeat-like_dom_sf"/>
</dbReference>
<protein>
    <submittedName>
        <fullName evidence="6">OLC1v1020645C2</fullName>
    </submittedName>
</protein>
<dbReference type="InterPro" id="IPR007148">
    <property type="entry name" value="SSU_processome_Utp12"/>
</dbReference>
<keyword evidence="7" id="KW-1185">Reference proteome</keyword>
<dbReference type="Pfam" id="PF04003">
    <property type="entry name" value="Utp12"/>
    <property type="match status" value="1"/>
</dbReference>
<feature type="compositionally biased region" description="Acidic residues" evidence="4">
    <location>
        <begin position="578"/>
        <end position="591"/>
    </location>
</feature>
<evidence type="ECO:0000256" key="2">
    <source>
        <dbReference type="ARBA" id="ARBA00023242"/>
    </source>
</evidence>
<keyword evidence="3" id="KW-0853">WD repeat</keyword>
<feature type="repeat" description="WD" evidence="3">
    <location>
        <begin position="196"/>
        <end position="238"/>
    </location>
</feature>
<dbReference type="AlphaFoldDB" id="A0AAV1EH05"/>
<evidence type="ECO:0000313" key="7">
    <source>
        <dbReference type="Proteomes" id="UP001161247"/>
    </source>
</evidence>
<comment type="subcellular location">
    <subcellularLocation>
        <location evidence="1">Nucleus</location>
        <location evidence="1">Nucleolus</location>
    </subcellularLocation>
</comment>
<reference evidence="6" key="1">
    <citation type="submission" date="2023-03" db="EMBL/GenBank/DDBJ databases">
        <authorList>
            <person name="Julca I."/>
        </authorList>
    </citation>
    <scope>NUCLEOTIDE SEQUENCE</scope>
</reference>
<keyword evidence="2" id="KW-0539">Nucleus</keyword>
<dbReference type="InterPro" id="IPR001680">
    <property type="entry name" value="WD40_rpt"/>
</dbReference>
<dbReference type="SMART" id="SM00320">
    <property type="entry name" value="WD40"/>
    <property type="match status" value="4"/>
</dbReference>
<proteinExistence type="predicted"/>
<evidence type="ECO:0000259" key="5">
    <source>
        <dbReference type="Pfam" id="PF04003"/>
    </source>
</evidence>
<dbReference type="PROSITE" id="PS50082">
    <property type="entry name" value="WD_REPEATS_2"/>
    <property type="match status" value="2"/>
</dbReference>
<evidence type="ECO:0000313" key="6">
    <source>
        <dbReference type="EMBL" id="CAI9118993.1"/>
    </source>
</evidence>
<dbReference type="EMBL" id="OX459126">
    <property type="protein sequence ID" value="CAI9118993.1"/>
    <property type="molecule type" value="Genomic_DNA"/>
</dbReference>
<evidence type="ECO:0000256" key="4">
    <source>
        <dbReference type="SAM" id="MobiDB-lite"/>
    </source>
</evidence>
<evidence type="ECO:0000256" key="3">
    <source>
        <dbReference type="PROSITE-ProRule" id="PRU00221"/>
    </source>
</evidence>
<name>A0AAV1EH05_OLDCO</name>
<dbReference type="InterPro" id="IPR011047">
    <property type="entry name" value="Quinoprotein_ADH-like_sf"/>
</dbReference>
<dbReference type="Proteomes" id="UP001161247">
    <property type="component" value="Chromosome 9"/>
</dbReference>
<dbReference type="PANTHER" id="PTHR45290">
    <property type="entry name" value="OS03G0300300 PROTEIN"/>
    <property type="match status" value="1"/>
</dbReference>
<dbReference type="Pfam" id="PF00400">
    <property type="entry name" value="WD40"/>
    <property type="match status" value="3"/>
</dbReference>
<feature type="region of interest" description="Disordered" evidence="4">
    <location>
        <begin position="565"/>
        <end position="606"/>
    </location>
</feature>
<dbReference type="PANTHER" id="PTHR45290:SF1">
    <property type="entry name" value="OS03G0300300 PROTEIN"/>
    <property type="match status" value="1"/>
</dbReference>
<dbReference type="GO" id="GO:0005730">
    <property type="term" value="C:nucleolus"/>
    <property type="evidence" value="ECO:0007669"/>
    <property type="project" value="UniProtKB-SubCell"/>
</dbReference>
<accession>A0AAV1EH05</accession>
<evidence type="ECO:0000256" key="1">
    <source>
        <dbReference type="ARBA" id="ARBA00004604"/>
    </source>
</evidence>
<gene>
    <name evidence="6" type="ORF">OLC1_LOCUS24753</name>
</gene>
<feature type="repeat" description="WD" evidence="3">
    <location>
        <begin position="13"/>
        <end position="43"/>
    </location>
</feature>
<feature type="domain" description="Small-subunit processome Utp12" evidence="5">
    <location>
        <begin position="465"/>
        <end position="560"/>
    </location>
</feature>
<dbReference type="SUPFAM" id="SSF50998">
    <property type="entry name" value="Quinoprotein alcohol dehydrogenase-like"/>
    <property type="match status" value="1"/>
</dbReference>